<evidence type="ECO:0000256" key="15">
    <source>
        <dbReference type="ARBA" id="ARBA00022840"/>
    </source>
</evidence>
<evidence type="ECO:0000256" key="19">
    <source>
        <dbReference type="ARBA" id="ARBA00023180"/>
    </source>
</evidence>
<dbReference type="Pfam" id="PF12937">
    <property type="entry name" value="F-box-like"/>
    <property type="match status" value="1"/>
</dbReference>
<evidence type="ECO:0000256" key="21">
    <source>
        <dbReference type="ARBA" id="ARBA00048679"/>
    </source>
</evidence>
<dbReference type="PROSITE" id="PS00108">
    <property type="entry name" value="PROTEIN_KINASE_ST"/>
    <property type="match status" value="1"/>
</dbReference>
<evidence type="ECO:0000256" key="10">
    <source>
        <dbReference type="ARBA" id="ARBA00022692"/>
    </source>
</evidence>
<dbReference type="InterPro" id="IPR051809">
    <property type="entry name" value="Plant_receptor-like_S/T_kinase"/>
</dbReference>
<dbReference type="EMBL" id="MTKT01002229">
    <property type="protein sequence ID" value="OWM80456.1"/>
    <property type="molecule type" value="Genomic_DNA"/>
</dbReference>
<evidence type="ECO:0000256" key="14">
    <source>
        <dbReference type="ARBA" id="ARBA00022777"/>
    </source>
</evidence>
<dbReference type="Gene3D" id="3.30.200.20">
    <property type="entry name" value="Phosphorylase Kinase, domain 1"/>
    <property type="match status" value="1"/>
</dbReference>
<evidence type="ECO:0000256" key="23">
    <source>
        <dbReference type="SAM" id="Phobius"/>
    </source>
</evidence>
<dbReference type="FunFam" id="1.10.510.10:FF:000358">
    <property type="entry name" value="Putative leucine-rich repeat receptor-like serine/threonine-protein kinase"/>
    <property type="match status" value="1"/>
</dbReference>
<evidence type="ECO:0000256" key="2">
    <source>
        <dbReference type="ARBA" id="ARBA00004479"/>
    </source>
</evidence>
<evidence type="ECO:0000256" key="6">
    <source>
        <dbReference type="ARBA" id="ARBA00022527"/>
    </source>
</evidence>
<evidence type="ECO:0000256" key="4">
    <source>
        <dbReference type="ARBA" id="ARBA00012513"/>
    </source>
</evidence>
<evidence type="ECO:0000256" key="17">
    <source>
        <dbReference type="ARBA" id="ARBA00023136"/>
    </source>
</evidence>
<keyword evidence="16 23" id="KW-1133">Transmembrane helix</keyword>
<dbReference type="Pfam" id="PF08263">
    <property type="entry name" value="LRRNT_2"/>
    <property type="match status" value="1"/>
</dbReference>
<dbReference type="InterPro" id="IPR017441">
    <property type="entry name" value="Protein_kinase_ATP_BS"/>
</dbReference>
<dbReference type="Gene3D" id="1.10.510.10">
    <property type="entry name" value="Transferase(Phosphotransferase) domain 1"/>
    <property type="match status" value="1"/>
</dbReference>
<keyword evidence="13 22" id="KW-0547">Nucleotide-binding</keyword>
<sequence length="1518" mass="167051">MEGISSHTGLDELPSAVLATIMAKLDVSSICSVRSTCKAFRACASHVLSFLPSFHLLDIAPSVDLLRPLLLPNPYMRSLKVDCDRLNDSSISVLLRPLLHELSLNNCADFTGKLLSEIGSRCQDLKYLYLGSVSEKRGRALHVSDLEELLSGCTRLEALFLMFDVSIFIRHNFARIWTLASRNLTTLEIGYISSVMVTEMLTTNLELQQPHIQPPVFPKIQKLSLSVDYITDAMVGTISKGLVSLTHLDLRDAPIIEPRLTFDLTNSGLQHINPHGKLKHLSLVRSQEFLVTYFKRVNDLGILLMADRCANMESIFLGGFCRVTDSGFRTILHSCSSLYKLRVFHGTFLTDLVFHDIRATSLSLTHVSLRWCNLLTNLSVKNLASNVDLQVLDLRDCKHLGDGALRAIGTLSKLKVLQLDGSDITDMGLSYLRWRVIGSLTSLSLRGCKRLTDKGVSVLFDGSSNLELQELDLSNIPNLSDNGILSLAKSHAPIRELRMRQCPLIGDTSVMALASMQVGEEEGWQGSSLRLLDLYNCGGLTQLSFRWLKRPYFPRLRWLGVTADHTLSRMAPSSSSLHGGFILLFSVIGLSTCLMRGNETDRLSLLTFKSLISNDPLKALDSWNETLHFCEWRGITCSRRHQRVTVLDLPSLKLAGSIAPHIGNLSFLRKVNLLGNEFTGEIPPEIGYLTRLQKLILYNNSLNGEIPTTLSNCSYLTLIGIAGNQLEGKIPVELCSLEKLQYLAVQDNYLNGIVPASIGNLSSLIILSAVDNALYGSIPYSLGQLERIQFLSFGGNYLSGHNQLSASVPCLAKLHKLRNLDIAVNHLGTGGADDLNFLSSLVNATGLQVAFISGNHFGGRIPETISNFSTTLAIFSIENNQISGEIPSNVGNLVNMEAFDVANNQISGTIPRSIGKLQKIVKLFFSSNQLTGQVPSSIGNLTKLIELNLGSNFLQGKVPPSLGLLQDLVYLDLSINHLTGPLPIEIFSLSSLSIYLDLSRNNLSGILPNEVGNLRNLGSLYVSENHFSGTIPASLGTCVRLERLHMGGNQFQGAIPESIGSLRGLEKLDLSHNNLSGEIPRSLENLNLLLVLNLSYNHFEGPVPANGVFKNASAAFIMGNSKLCGGSVELHLPKCDLKESKRAYLKKLTLRLVVSIVFALLAVSLSALFVFLYWFKRNKRGPSSSSSTDRSLLSVSYHTLLKATDGFSEARLLGIGAFGSVYKGYIGEGEDQKIIAVKVLNLLRRGAIKSFLAECEALRNIRHRNLVKVLTACSGIDSSGNDFKALVYEFMVNGSLENWLRQTHLEESGANETPRNLSLQQRLNIAIDTASSLDYLHHQCECPIVHCDLKPSNILLDEEMVARVGDFGLAKFISRPIDELCTNQSKYGLGSQVSTWGDVYSYGIVLLEMFTGKRPTDEMFSENLNLHEYVKKALSGEVEEIVDPSLLEGRQAVELRGEQNTRALGSTGSGRVIECLISVLRVGVDCSNERPKERMGISEVVAELNSIRNKLVARRRRS</sequence>
<dbReference type="PROSITE" id="PS00107">
    <property type="entry name" value="PROTEIN_KINASE_ATP"/>
    <property type="match status" value="1"/>
</dbReference>
<dbReference type="InterPro" id="IPR008271">
    <property type="entry name" value="Ser/Thr_kinase_AS"/>
</dbReference>
<keyword evidence="9" id="KW-0808">Transferase</keyword>
<dbReference type="FunFam" id="3.80.10.10:FF:000288">
    <property type="entry name" value="LRR receptor-like serine/threonine-protein kinase EFR"/>
    <property type="match status" value="1"/>
</dbReference>
<keyword evidence="11" id="KW-0732">Signal</keyword>
<keyword evidence="19" id="KW-0325">Glycoprotein</keyword>
<dbReference type="FunFam" id="3.80.10.10:FF:000494">
    <property type="entry name" value="F-box/LRR-repeat protein 10 isoform A"/>
    <property type="match status" value="1"/>
</dbReference>
<dbReference type="SMART" id="SM00365">
    <property type="entry name" value="LRR_SD22"/>
    <property type="match status" value="4"/>
</dbReference>
<dbReference type="PANTHER" id="PTHR27008">
    <property type="entry name" value="OS04G0122200 PROTEIN"/>
    <property type="match status" value="1"/>
</dbReference>
<dbReference type="InterPro" id="IPR003591">
    <property type="entry name" value="Leu-rich_rpt_typical-subtyp"/>
</dbReference>
<evidence type="ECO:0000313" key="26">
    <source>
        <dbReference type="Proteomes" id="UP000197138"/>
    </source>
</evidence>
<dbReference type="Pfam" id="PF13855">
    <property type="entry name" value="LRR_8"/>
    <property type="match status" value="1"/>
</dbReference>
<feature type="domain" description="Protein kinase" evidence="24">
    <location>
        <begin position="1207"/>
        <end position="1512"/>
    </location>
</feature>
<evidence type="ECO:0000256" key="20">
    <source>
        <dbReference type="ARBA" id="ARBA00047899"/>
    </source>
</evidence>
<evidence type="ECO:0000256" key="11">
    <source>
        <dbReference type="ARBA" id="ARBA00022729"/>
    </source>
</evidence>
<keyword evidence="6" id="KW-0723">Serine/threonine-protein kinase</keyword>
<evidence type="ECO:0000256" key="9">
    <source>
        <dbReference type="ARBA" id="ARBA00022679"/>
    </source>
</evidence>
<keyword evidence="10 23" id="KW-0812">Transmembrane</keyword>
<evidence type="ECO:0000256" key="5">
    <source>
        <dbReference type="ARBA" id="ARBA00022475"/>
    </source>
</evidence>
<dbReference type="Pfam" id="PF00560">
    <property type="entry name" value="LRR_1"/>
    <property type="match status" value="3"/>
</dbReference>
<evidence type="ECO:0000256" key="3">
    <source>
        <dbReference type="ARBA" id="ARBA00008684"/>
    </source>
</evidence>
<gene>
    <name evidence="25" type="ORF">CDL15_Pgr019736</name>
</gene>
<dbReference type="Pfam" id="PF25372">
    <property type="entry name" value="DUF7885"/>
    <property type="match status" value="1"/>
</dbReference>
<keyword evidence="12" id="KW-0677">Repeat</keyword>
<dbReference type="InterPro" id="IPR006553">
    <property type="entry name" value="Leu-rich_rpt_Cys-con_subtyp"/>
</dbReference>
<dbReference type="InterPro" id="IPR000719">
    <property type="entry name" value="Prot_kinase_dom"/>
</dbReference>
<feature type="binding site" evidence="22">
    <location>
        <position position="1238"/>
    </location>
    <ligand>
        <name>ATP</name>
        <dbReference type="ChEBI" id="CHEBI:30616"/>
    </ligand>
</feature>
<keyword evidence="15 22" id="KW-0067">ATP-binding</keyword>
<dbReference type="GO" id="GO:0005524">
    <property type="term" value="F:ATP binding"/>
    <property type="evidence" value="ECO:0007669"/>
    <property type="project" value="UniProtKB-UniRule"/>
</dbReference>
<dbReference type="GO" id="GO:0005886">
    <property type="term" value="C:plasma membrane"/>
    <property type="evidence" value="ECO:0007669"/>
    <property type="project" value="UniProtKB-SubCell"/>
</dbReference>
<dbReference type="SMART" id="SM00256">
    <property type="entry name" value="FBOX"/>
    <property type="match status" value="1"/>
</dbReference>
<evidence type="ECO:0000313" key="25">
    <source>
        <dbReference type="EMBL" id="OWM80456.1"/>
    </source>
</evidence>
<comment type="subcellular location">
    <subcellularLocation>
        <location evidence="1">Cell membrane</location>
        <topology evidence="1">Single-pass membrane protein</topology>
    </subcellularLocation>
    <subcellularLocation>
        <location evidence="2">Membrane</location>
        <topology evidence="2">Single-pass type I membrane protein</topology>
    </subcellularLocation>
</comment>
<reference evidence="26" key="1">
    <citation type="journal article" date="2017" name="Plant J.">
        <title>The pomegranate (Punica granatum L.) genome and the genomics of punicalagin biosynthesis.</title>
        <authorList>
            <person name="Qin G."/>
            <person name="Xu C."/>
            <person name="Ming R."/>
            <person name="Tang H."/>
            <person name="Guyot R."/>
            <person name="Kramer E.M."/>
            <person name="Hu Y."/>
            <person name="Yi X."/>
            <person name="Qi Y."/>
            <person name="Xu X."/>
            <person name="Gao Z."/>
            <person name="Pan H."/>
            <person name="Jian J."/>
            <person name="Tian Y."/>
            <person name="Yue Z."/>
            <person name="Xu Y."/>
        </authorList>
    </citation>
    <scope>NUCLEOTIDE SEQUENCE [LARGE SCALE GENOMIC DNA]</scope>
    <source>
        <strain evidence="26">cv. Dabenzi</strain>
    </source>
</reference>
<dbReference type="InterPro" id="IPR032675">
    <property type="entry name" value="LRR_dom_sf"/>
</dbReference>
<keyword evidence="14" id="KW-0418">Kinase</keyword>
<evidence type="ECO:0000256" key="12">
    <source>
        <dbReference type="ARBA" id="ARBA00022737"/>
    </source>
</evidence>
<evidence type="ECO:0000259" key="24">
    <source>
        <dbReference type="PROSITE" id="PS50011"/>
    </source>
</evidence>
<accession>A0A218X700</accession>
<dbReference type="PROSITE" id="PS51450">
    <property type="entry name" value="LRR"/>
    <property type="match status" value="1"/>
</dbReference>
<dbReference type="InterPro" id="IPR011009">
    <property type="entry name" value="Kinase-like_dom_sf"/>
</dbReference>
<dbReference type="SMART" id="SM00220">
    <property type="entry name" value="S_TKc"/>
    <property type="match status" value="1"/>
</dbReference>
<dbReference type="GO" id="GO:0004674">
    <property type="term" value="F:protein serine/threonine kinase activity"/>
    <property type="evidence" value="ECO:0007669"/>
    <property type="project" value="UniProtKB-KW"/>
</dbReference>
<dbReference type="SMART" id="SM00369">
    <property type="entry name" value="LRR_TYP"/>
    <property type="match status" value="7"/>
</dbReference>
<evidence type="ECO:0000256" key="22">
    <source>
        <dbReference type="PROSITE-ProRule" id="PRU10141"/>
    </source>
</evidence>
<keyword evidence="18" id="KW-0675">Receptor</keyword>
<dbReference type="PANTHER" id="PTHR27008:SF610">
    <property type="entry name" value="SERINE-THREONINE_TYROSINE-PROTEIN KINASE CATALYTIC DOMAIN-CONTAINING PROTEIN"/>
    <property type="match status" value="1"/>
</dbReference>
<dbReference type="EC" id="2.7.11.1" evidence="4"/>
<comment type="catalytic activity">
    <reaction evidence="20">
        <text>L-threonyl-[protein] + ATP = O-phospho-L-threonyl-[protein] + ADP + H(+)</text>
        <dbReference type="Rhea" id="RHEA:46608"/>
        <dbReference type="Rhea" id="RHEA-COMP:11060"/>
        <dbReference type="Rhea" id="RHEA-COMP:11605"/>
        <dbReference type="ChEBI" id="CHEBI:15378"/>
        <dbReference type="ChEBI" id="CHEBI:30013"/>
        <dbReference type="ChEBI" id="CHEBI:30616"/>
        <dbReference type="ChEBI" id="CHEBI:61977"/>
        <dbReference type="ChEBI" id="CHEBI:456216"/>
        <dbReference type="EC" id="2.7.11.1"/>
    </reaction>
</comment>
<evidence type="ECO:0000256" key="13">
    <source>
        <dbReference type="ARBA" id="ARBA00022741"/>
    </source>
</evidence>
<dbReference type="InterPro" id="IPR057207">
    <property type="entry name" value="FBXL15_LRR"/>
</dbReference>
<dbReference type="PROSITE" id="PS50011">
    <property type="entry name" value="PROTEIN_KINASE_DOM"/>
    <property type="match status" value="1"/>
</dbReference>
<dbReference type="InterPro" id="IPR001810">
    <property type="entry name" value="F-box_dom"/>
</dbReference>
<dbReference type="Pfam" id="PF07714">
    <property type="entry name" value="PK_Tyr_Ser-Thr"/>
    <property type="match status" value="1"/>
</dbReference>
<protein>
    <recommendedName>
        <fullName evidence="4">non-specific serine/threonine protein kinase</fullName>
        <ecNumber evidence="4">2.7.11.1</ecNumber>
    </recommendedName>
</protein>
<name>A0A218X700_PUNGR</name>
<organism evidence="25 26">
    <name type="scientific">Punica granatum</name>
    <name type="common">Pomegranate</name>
    <dbReference type="NCBI Taxonomy" id="22663"/>
    <lineage>
        <taxon>Eukaryota</taxon>
        <taxon>Viridiplantae</taxon>
        <taxon>Streptophyta</taxon>
        <taxon>Embryophyta</taxon>
        <taxon>Tracheophyta</taxon>
        <taxon>Spermatophyta</taxon>
        <taxon>Magnoliopsida</taxon>
        <taxon>eudicotyledons</taxon>
        <taxon>Gunneridae</taxon>
        <taxon>Pentapetalae</taxon>
        <taxon>rosids</taxon>
        <taxon>malvids</taxon>
        <taxon>Myrtales</taxon>
        <taxon>Lythraceae</taxon>
        <taxon>Punica</taxon>
    </lineage>
</organism>
<dbReference type="InterPro" id="IPR036047">
    <property type="entry name" value="F-box-like_dom_sf"/>
</dbReference>
<dbReference type="FunFam" id="3.80.10.10:FF:000101">
    <property type="entry name" value="LRR receptor-like serine/threonine-protein kinase ERECTA"/>
    <property type="match status" value="1"/>
</dbReference>
<evidence type="ECO:0000256" key="16">
    <source>
        <dbReference type="ARBA" id="ARBA00022989"/>
    </source>
</evidence>
<proteinExistence type="inferred from homology"/>
<dbReference type="SUPFAM" id="SSF52058">
    <property type="entry name" value="L domain-like"/>
    <property type="match status" value="2"/>
</dbReference>
<evidence type="ECO:0000256" key="7">
    <source>
        <dbReference type="ARBA" id="ARBA00022553"/>
    </source>
</evidence>
<comment type="caution">
    <text evidence="25">The sequence shown here is derived from an EMBL/GenBank/DDBJ whole genome shotgun (WGS) entry which is preliminary data.</text>
</comment>
<dbReference type="FunFam" id="3.30.200.20:FF:000432">
    <property type="entry name" value="LRR receptor-like serine/threonine-protein kinase EFR"/>
    <property type="match status" value="1"/>
</dbReference>
<keyword evidence="7" id="KW-0597">Phosphoprotein</keyword>
<comment type="catalytic activity">
    <reaction evidence="21">
        <text>L-seryl-[protein] + ATP = O-phospho-L-seryl-[protein] + ADP + H(+)</text>
        <dbReference type="Rhea" id="RHEA:17989"/>
        <dbReference type="Rhea" id="RHEA-COMP:9863"/>
        <dbReference type="Rhea" id="RHEA-COMP:11604"/>
        <dbReference type="ChEBI" id="CHEBI:15378"/>
        <dbReference type="ChEBI" id="CHEBI:29999"/>
        <dbReference type="ChEBI" id="CHEBI:30616"/>
        <dbReference type="ChEBI" id="CHEBI:83421"/>
        <dbReference type="ChEBI" id="CHEBI:456216"/>
        <dbReference type="EC" id="2.7.11.1"/>
    </reaction>
</comment>
<dbReference type="SUPFAM" id="SSF56112">
    <property type="entry name" value="Protein kinase-like (PK-like)"/>
    <property type="match status" value="1"/>
</dbReference>
<dbReference type="SUPFAM" id="SSF81383">
    <property type="entry name" value="F-box domain"/>
    <property type="match status" value="1"/>
</dbReference>
<dbReference type="Proteomes" id="UP000197138">
    <property type="component" value="Unassembled WGS sequence"/>
</dbReference>
<evidence type="ECO:0000256" key="18">
    <source>
        <dbReference type="ARBA" id="ARBA00023170"/>
    </source>
</evidence>
<comment type="similarity">
    <text evidence="3">Belongs to the protein kinase superfamily. Ser/Thr protein kinase family.</text>
</comment>
<evidence type="ECO:0000256" key="8">
    <source>
        <dbReference type="ARBA" id="ARBA00022614"/>
    </source>
</evidence>
<feature type="transmembrane region" description="Helical" evidence="23">
    <location>
        <begin position="1148"/>
        <end position="1175"/>
    </location>
</feature>
<dbReference type="InterPro" id="IPR001245">
    <property type="entry name" value="Ser-Thr/Tyr_kinase_cat_dom"/>
</dbReference>
<dbReference type="InterPro" id="IPR001611">
    <property type="entry name" value="Leu-rich_rpt"/>
</dbReference>
<dbReference type="SUPFAM" id="SSF52047">
    <property type="entry name" value="RNI-like"/>
    <property type="match status" value="2"/>
</dbReference>
<dbReference type="InterPro" id="IPR013210">
    <property type="entry name" value="LRR_N_plant-typ"/>
</dbReference>
<dbReference type="Gene3D" id="3.80.10.10">
    <property type="entry name" value="Ribonuclease Inhibitor"/>
    <property type="match status" value="6"/>
</dbReference>
<dbReference type="SMART" id="SM00367">
    <property type="entry name" value="LRR_CC"/>
    <property type="match status" value="8"/>
</dbReference>
<keyword evidence="5" id="KW-1003">Cell membrane</keyword>
<keyword evidence="17 23" id="KW-0472">Membrane</keyword>
<keyword evidence="8" id="KW-0433">Leucine-rich repeat</keyword>
<evidence type="ECO:0000256" key="1">
    <source>
        <dbReference type="ARBA" id="ARBA00004162"/>
    </source>
</evidence>